<dbReference type="KEGG" id="msil:METEAL_13380"/>
<reference evidence="3" key="1">
    <citation type="journal article" date="2023" name="Int. J. Syst. Evol. Microbiol.">
        <title>Mesoterricola silvestris gen. nov., sp. nov., Mesoterricola sediminis sp. nov., Geothrix oryzae sp. nov., Geothrix edaphica sp. nov., Geothrix rubra sp. nov., and Geothrix limicola sp. nov., six novel members of Acidobacteriota isolated from soils.</title>
        <authorList>
            <person name="Itoh H."/>
            <person name="Sugisawa Y."/>
            <person name="Mise K."/>
            <person name="Xu Z."/>
            <person name="Kuniyasu M."/>
            <person name="Ushijima N."/>
            <person name="Kawano K."/>
            <person name="Kobayashi E."/>
            <person name="Shiratori Y."/>
            <person name="Masuda Y."/>
            <person name="Senoo K."/>
        </authorList>
    </citation>
    <scope>NUCLEOTIDE SEQUENCE [LARGE SCALE GENOMIC DNA]</scope>
    <source>
        <strain evidence="3">W79</strain>
    </source>
</reference>
<proteinExistence type="predicted"/>
<name>A0AA48GLS9_9BACT</name>
<accession>A0AA48GLS9</accession>
<organism evidence="2 3">
    <name type="scientific">Mesoterricola silvestris</name>
    <dbReference type="NCBI Taxonomy" id="2927979"/>
    <lineage>
        <taxon>Bacteria</taxon>
        <taxon>Pseudomonadati</taxon>
        <taxon>Acidobacteriota</taxon>
        <taxon>Holophagae</taxon>
        <taxon>Holophagales</taxon>
        <taxon>Holophagaceae</taxon>
        <taxon>Mesoterricola</taxon>
    </lineage>
</organism>
<protein>
    <recommendedName>
        <fullName evidence="4">Outer membrane protein beta-barrel domain-containing protein</fullName>
    </recommendedName>
</protein>
<evidence type="ECO:0000313" key="2">
    <source>
        <dbReference type="EMBL" id="BDU72164.1"/>
    </source>
</evidence>
<keyword evidence="3" id="KW-1185">Reference proteome</keyword>
<dbReference type="Proteomes" id="UP001238179">
    <property type="component" value="Chromosome"/>
</dbReference>
<dbReference type="RefSeq" id="WP_316415071.1">
    <property type="nucleotide sequence ID" value="NZ_AP027080.1"/>
</dbReference>
<evidence type="ECO:0000313" key="3">
    <source>
        <dbReference type="Proteomes" id="UP001238179"/>
    </source>
</evidence>
<feature type="chain" id="PRO_5041432499" description="Outer membrane protein beta-barrel domain-containing protein" evidence="1">
    <location>
        <begin position="25"/>
        <end position="200"/>
    </location>
</feature>
<dbReference type="AlphaFoldDB" id="A0AA48GLS9"/>
<keyword evidence="1" id="KW-0732">Signal</keyword>
<gene>
    <name evidence="2" type="ORF">METEAL_13380</name>
</gene>
<sequence>MNMEKLVTAALLGLAAFLPARVFGQDTTHLQIKAGLALTSMGQLHGMTGKASAPSFEGACYLPNAGNLGLDLVPYVGTFRISGADSTATGPEYYTVSAWRFGLDMVWYRGKIAGTPVAFRTGPALHSFIGQSTLSQTNSLTNKQWKLGWRAGFDVAITSTWFASLELTASEWRSESSQAKKQNINPNNPVYAGIMVGYRL</sequence>
<evidence type="ECO:0008006" key="4">
    <source>
        <dbReference type="Google" id="ProtNLM"/>
    </source>
</evidence>
<evidence type="ECO:0000256" key="1">
    <source>
        <dbReference type="SAM" id="SignalP"/>
    </source>
</evidence>
<feature type="signal peptide" evidence="1">
    <location>
        <begin position="1"/>
        <end position="24"/>
    </location>
</feature>
<dbReference type="EMBL" id="AP027080">
    <property type="protein sequence ID" value="BDU72164.1"/>
    <property type="molecule type" value="Genomic_DNA"/>
</dbReference>